<protein>
    <submittedName>
        <fullName evidence="5">Modifier of mdg4</fullName>
    </submittedName>
</protein>
<dbReference type="Gene3D" id="2.20.25.240">
    <property type="match status" value="1"/>
</dbReference>
<name>A0A0L7KWG3_OPEBR</name>
<evidence type="ECO:0000256" key="1">
    <source>
        <dbReference type="ARBA" id="ARBA00022723"/>
    </source>
</evidence>
<keyword evidence="2" id="KW-0863">Zinc-finger</keyword>
<evidence type="ECO:0000313" key="5">
    <source>
        <dbReference type="EMBL" id="KOB67460.1"/>
    </source>
</evidence>
<dbReference type="Pfam" id="PF04500">
    <property type="entry name" value="FLYWCH"/>
    <property type="match status" value="1"/>
</dbReference>
<proteinExistence type="predicted"/>
<evidence type="ECO:0000259" key="4">
    <source>
        <dbReference type="Pfam" id="PF04500"/>
    </source>
</evidence>
<sequence length="98" mass="11283">MPTYGVKPTRIEKSKQNCYISDYQFIPSQKGRQLVMWRQYTYAQDHNKRRYYCSKQKMGCKARLKLGIDGSIESVGGIHAHPPPVYVKTPSGNMVRVS</sequence>
<dbReference type="Proteomes" id="UP000037510">
    <property type="component" value="Unassembled WGS sequence"/>
</dbReference>
<organism evidence="5 6">
    <name type="scientific">Operophtera brumata</name>
    <name type="common">Winter moth</name>
    <name type="synonym">Phalaena brumata</name>
    <dbReference type="NCBI Taxonomy" id="104452"/>
    <lineage>
        <taxon>Eukaryota</taxon>
        <taxon>Metazoa</taxon>
        <taxon>Ecdysozoa</taxon>
        <taxon>Arthropoda</taxon>
        <taxon>Hexapoda</taxon>
        <taxon>Insecta</taxon>
        <taxon>Pterygota</taxon>
        <taxon>Neoptera</taxon>
        <taxon>Endopterygota</taxon>
        <taxon>Lepidoptera</taxon>
        <taxon>Glossata</taxon>
        <taxon>Ditrysia</taxon>
        <taxon>Geometroidea</taxon>
        <taxon>Geometridae</taxon>
        <taxon>Larentiinae</taxon>
        <taxon>Operophtera</taxon>
    </lineage>
</organism>
<keyword evidence="3" id="KW-0862">Zinc</keyword>
<keyword evidence="1" id="KW-0479">Metal-binding</keyword>
<dbReference type="EMBL" id="JTDY01005028">
    <property type="protein sequence ID" value="KOB67460.1"/>
    <property type="molecule type" value="Genomic_DNA"/>
</dbReference>
<keyword evidence="6" id="KW-1185">Reference proteome</keyword>
<dbReference type="InterPro" id="IPR007588">
    <property type="entry name" value="Znf_FLYWCH"/>
</dbReference>
<gene>
    <name evidence="5" type="ORF">OBRU01_20135</name>
</gene>
<evidence type="ECO:0000256" key="3">
    <source>
        <dbReference type="ARBA" id="ARBA00022833"/>
    </source>
</evidence>
<comment type="caution">
    <text evidence="5">The sequence shown here is derived from an EMBL/GenBank/DDBJ whole genome shotgun (WGS) entry which is preliminary data.</text>
</comment>
<dbReference type="AlphaFoldDB" id="A0A0L7KWG3"/>
<feature type="domain" description="FLYWCH-type" evidence="4">
    <location>
        <begin position="25"/>
        <end position="74"/>
    </location>
</feature>
<reference evidence="5 6" key="1">
    <citation type="journal article" date="2015" name="Genome Biol. Evol.">
        <title>The genome of winter moth (Operophtera brumata) provides a genomic perspective on sexual dimorphism and phenology.</title>
        <authorList>
            <person name="Derks M.F."/>
            <person name="Smit S."/>
            <person name="Salis L."/>
            <person name="Schijlen E."/>
            <person name="Bossers A."/>
            <person name="Mateman C."/>
            <person name="Pijl A.S."/>
            <person name="de Ridder D."/>
            <person name="Groenen M.A."/>
            <person name="Visser M.E."/>
            <person name="Megens H.J."/>
        </authorList>
    </citation>
    <scope>NUCLEOTIDE SEQUENCE [LARGE SCALE GENOMIC DNA]</scope>
    <source>
        <strain evidence="5">WM2013NL</strain>
        <tissue evidence="5">Head and thorax</tissue>
    </source>
</reference>
<evidence type="ECO:0000256" key="2">
    <source>
        <dbReference type="ARBA" id="ARBA00022771"/>
    </source>
</evidence>
<evidence type="ECO:0000313" key="6">
    <source>
        <dbReference type="Proteomes" id="UP000037510"/>
    </source>
</evidence>
<accession>A0A0L7KWG3</accession>
<dbReference type="GO" id="GO:0008270">
    <property type="term" value="F:zinc ion binding"/>
    <property type="evidence" value="ECO:0007669"/>
    <property type="project" value="UniProtKB-KW"/>
</dbReference>